<dbReference type="WBParaSite" id="scf7180000418755.g2872">
    <property type="protein sequence ID" value="scf7180000418755.g2872"/>
    <property type="gene ID" value="scf7180000418755.g2872"/>
</dbReference>
<dbReference type="GO" id="GO:0045202">
    <property type="term" value="C:synapse"/>
    <property type="evidence" value="ECO:0007669"/>
    <property type="project" value="GOC"/>
</dbReference>
<sequence length="823" mass="92213">MNEGRSQNISSEVVAILPILPLPFEEEIILNNQTSLENNNLIEFTGTVVDRNPYALVLALVPVLTIFGNSMVILAVRKEKSLQSVTNYLIVSLASADLLVALCVMFFAVYYEWNSFVWDLGPSLCNLYIGADVACSTASILNLLAISIDRYIAISHPLAYCQIGANSSRACLSIALVWAVSIAVAVPVAFGANHIEQEHDCSFTNPVFMIGSSIFSFFVPCLAMISLYAVIFRRLREREKARDLRRKGQTSGTEGALVLNALMGELSVQTSSFPSPSEEDEEVTEDGREKRLINSKTVIRRNIPPINHSMTNGSVKEVLPIDPLALPQSNVLPSLRNGNIGGNIKNDRIPQNFQNILLVRRCNSMPSAIIRRRPSLKTIKEPYKTRGVRQRRYEINNNEPLEEENEEYKQISSEKLPLCSEFEEINCSNEESIYEGLSTHRSFGDGIQEVLQFIDSGSSASASPFVTNNRRNILNKQFSNNCSTFTNNSTTNQQQYQHQQPKSLPSSIEPKRKILLENNNNFESQCLLIYNQIDSALSLPNLLQQTNNSQNKLIIKEENNKNNNKIIEEEDRGETLKNKLTDWLRGIIEWSRPTTSCKEEGCGVMFLGFESTKSILENGFRSPTGVLITDEQKSTSTTGNRSVRIVPSRLANYSFSPSHKLIPTNQRNGSLANKSINTKSSSSQQPSPLQRIRSVFRRSLLTAMDEKNRPSKHLIKKASKQMRREQKATVTLAVVLVVFLCCWVPFFALHLSNALCLLAGGQQCVHMLAMFLCTWLGYLNSSLNPLIYTVFDKRFRKAFRELLGFCLGPSSISSLQRRRLPGG</sequence>
<comment type="similarity">
    <text evidence="10">Belongs to the G-protein coupled receptor 1 family.</text>
</comment>
<accession>A0A915NHN1</accession>
<keyword evidence="5 10" id="KW-0297">G-protein coupled receptor</keyword>
<keyword evidence="6 12" id="KW-0472">Membrane</keyword>
<dbReference type="InterPro" id="IPR000276">
    <property type="entry name" value="GPCR_Rhodpsn"/>
</dbReference>
<keyword evidence="8 10" id="KW-0675">Receptor</keyword>
<evidence type="ECO:0000256" key="10">
    <source>
        <dbReference type="RuleBase" id="RU000688"/>
    </source>
</evidence>
<keyword evidence="9 10" id="KW-0807">Transducer</keyword>
<dbReference type="Gene3D" id="1.20.1070.10">
    <property type="entry name" value="Rhodopsin 7-helix transmembrane proteins"/>
    <property type="match status" value="2"/>
</dbReference>
<dbReference type="PANTHER" id="PTHR24248">
    <property type="entry name" value="ADRENERGIC RECEPTOR-RELATED G-PROTEIN COUPLED RECEPTOR"/>
    <property type="match status" value="1"/>
</dbReference>
<feature type="transmembrane region" description="Helical" evidence="12">
    <location>
        <begin position="54"/>
        <end position="76"/>
    </location>
</feature>
<evidence type="ECO:0000256" key="8">
    <source>
        <dbReference type="ARBA" id="ARBA00023170"/>
    </source>
</evidence>
<name>A0A915NHN1_9BILA</name>
<dbReference type="PRINTS" id="PR00237">
    <property type="entry name" value="GPCRRHODOPSN"/>
</dbReference>
<dbReference type="InterPro" id="IPR017452">
    <property type="entry name" value="GPCR_Rhodpsn_7TM"/>
</dbReference>
<evidence type="ECO:0000313" key="14">
    <source>
        <dbReference type="Proteomes" id="UP000887560"/>
    </source>
</evidence>
<feature type="region of interest" description="Disordered" evidence="11">
    <location>
        <begin position="658"/>
        <end position="689"/>
    </location>
</feature>
<dbReference type="Proteomes" id="UP000887560">
    <property type="component" value="Unplaced"/>
</dbReference>
<protein>
    <submittedName>
        <fullName evidence="15">G-protein coupled receptors family 1 profile domain-containing protein</fullName>
    </submittedName>
</protein>
<feature type="transmembrane region" description="Helical" evidence="12">
    <location>
        <begin position="127"/>
        <end position="148"/>
    </location>
</feature>
<comment type="subcellular location">
    <subcellularLocation>
        <location evidence="1">Cell membrane</location>
        <topology evidence="1">Multi-pass membrane protein</topology>
    </subcellularLocation>
</comment>
<dbReference type="GO" id="GO:0005886">
    <property type="term" value="C:plasma membrane"/>
    <property type="evidence" value="ECO:0007669"/>
    <property type="project" value="UniProtKB-SubCell"/>
</dbReference>
<evidence type="ECO:0000256" key="5">
    <source>
        <dbReference type="ARBA" id="ARBA00023040"/>
    </source>
</evidence>
<evidence type="ECO:0000256" key="7">
    <source>
        <dbReference type="ARBA" id="ARBA00023157"/>
    </source>
</evidence>
<dbReference type="SMART" id="SM01381">
    <property type="entry name" value="7TM_GPCR_Srsx"/>
    <property type="match status" value="1"/>
</dbReference>
<dbReference type="PROSITE" id="PS00237">
    <property type="entry name" value="G_PROTEIN_RECEP_F1_1"/>
    <property type="match status" value="1"/>
</dbReference>
<feature type="domain" description="G-protein coupled receptors family 1 profile" evidence="13">
    <location>
        <begin position="68"/>
        <end position="788"/>
    </location>
</feature>
<keyword evidence="3 10" id="KW-0812">Transmembrane</keyword>
<evidence type="ECO:0000313" key="15">
    <source>
        <dbReference type="WBParaSite" id="scf7180000418755.g2872"/>
    </source>
</evidence>
<proteinExistence type="inferred from homology"/>
<evidence type="ECO:0000256" key="6">
    <source>
        <dbReference type="ARBA" id="ARBA00023136"/>
    </source>
</evidence>
<dbReference type="AlphaFoldDB" id="A0A915NHN1"/>
<evidence type="ECO:0000256" key="12">
    <source>
        <dbReference type="SAM" id="Phobius"/>
    </source>
</evidence>
<evidence type="ECO:0000256" key="2">
    <source>
        <dbReference type="ARBA" id="ARBA00022475"/>
    </source>
</evidence>
<evidence type="ECO:0000256" key="11">
    <source>
        <dbReference type="SAM" id="MobiDB-lite"/>
    </source>
</evidence>
<feature type="compositionally biased region" description="Polar residues" evidence="11">
    <location>
        <begin position="658"/>
        <end position="679"/>
    </location>
</feature>
<feature type="transmembrane region" description="Helical" evidence="12">
    <location>
        <begin position="768"/>
        <end position="791"/>
    </location>
</feature>
<dbReference type="SUPFAM" id="SSF81321">
    <property type="entry name" value="Family A G protein-coupled receptor-like"/>
    <property type="match status" value="1"/>
</dbReference>
<feature type="transmembrane region" description="Helical" evidence="12">
    <location>
        <begin position="728"/>
        <end position="748"/>
    </location>
</feature>
<feature type="transmembrane region" description="Helical" evidence="12">
    <location>
        <begin position="169"/>
        <end position="190"/>
    </location>
</feature>
<feature type="transmembrane region" description="Helical" evidence="12">
    <location>
        <begin position="88"/>
        <end position="111"/>
    </location>
</feature>
<evidence type="ECO:0000259" key="13">
    <source>
        <dbReference type="PROSITE" id="PS50262"/>
    </source>
</evidence>
<dbReference type="PANTHER" id="PTHR24248:SF125">
    <property type="entry name" value="DOPAMINE D2-LIKE RECEPTOR"/>
    <property type="match status" value="1"/>
</dbReference>
<keyword evidence="2" id="KW-1003">Cell membrane</keyword>
<dbReference type="GO" id="GO:0004930">
    <property type="term" value="F:G protein-coupled receptor activity"/>
    <property type="evidence" value="ECO:0007669"/>
    <property type="project" value="UniProtKB-KW"/>
</dbReference>
<keyword evidence="14" id="KW-1185">Reference proteome</keyword>
<feature type="region of interest" description="Disordered" evidence="11">
    <location>
        <begin position="268"/>
        <end position="288"/>
    </location>
</feature>
<dbReference type="GO" id="GO:0001591">
    <property type="term" value="F:dopamine neurotransmitter receptor activity, coupled via Gi/Go"/>
    <property type="evidence" value="ECO:0007669"/>
    <property type="project" value="TreeGrafter"/>
</dbReference>
<keyword evidence="4 12" id="KW-1133">Transmembrane helix</keyword>
<evidence type="ECO:0000256" key="1">
    <source>
        <dbReference type="ARBA" id="ARBA00004651"/>
    </source>
</evidence>
<dbReference type="Pfam" id="PF00001">
    <property type="entry name" value="7tm_1"/>
    <property type="match status" value="2"/>
</dbReference>
<reference evidence="15" key="1">
    <citation type="submission" date="2022-11" db="UniProtKB">
        <authorList>
            <consortium name="WormBaseParasite"/>
        </authorList>
    </citation>
    <scope>IDENTIFICATION</scope>
</reference>
<dbReference type="PROSITE" id="PS50262">
    <property type="entry name" value="G_PROTEIN_RECEP_F1_2"/>
    <property type="match status" value="1"/>
</dbReference>
<organism evidence="14 15">
    <name type="scientific">Meloidogyne floridensis</name>
    <dbReference type="NCBI Taxonomy" id="298350"/>
    <lineage>
        <taxon>Eukaryota</taxon>
        <taxon>Metazoa</taxon>
        <taxon>Ecdysozoa</taxon>
        <taxon>Nematoda</taxon>
        <taxon>Chromadorea</taxon>
        <taxon>Rhabditida</taxon>
        <taxon>Tylenchina</taxon>
        <taxon>Tylenchomorpha</taxon>
        <taxon>Tylenchoidea</taxon>
        <taxon>Meloidogynidae</taxon>
        <taxon>Meloidogyninae</taxon>
        <taxon>Meloidogyne</taxon>
    </lineage>
</organism>
<feature type="transmembrane region" description="Helical" evidence="12">
    <location>
        <begin position="210"/>
        <end position="232"/>
    </location>
</feature>
<feature type="compositionally biased region" description="Low complexity" evidence="11">
    <location>
        <begin position="484"/>
        <end position="500"/>
    </location>
</feature>
<feature type="region of interest" description="Disordered" evidence="11">
    <location>
        <begin position="484"/>
        <end position="505"/>
    </location>
</feature>
<evidence type="ECO:0000256" key="9">
    <source>
        <dbReference type="ARBA" id="ARBA00023224"/>
    </source>
</evidence>
<keyword evidence="7" id="KW-1015">Disulfide bond</keyword>
<dbReference type="FunFam" id="1.20.1070.10:FF:000523">
    <property type="entry name" value="5-hydroxytryptamine receptor 2B"/>
    <property type="match status" value="1"/>
</dbReference>
<evidence type="ECO:0000256" key="4">
    <source>
        <dbReference type="ARBA" id="ARBA00022989"/>
    </source>
</evidence>
<evidence type="ECO:0000256" key="3">
    <source>
        <dbReference type="ARBA" id="ARBA00022692"/>
    </source>
</evidence>